<reference evidence="3 4" key="1">
    <citation type="submission" date="2018-03" db="EMBL/GenBank/DDBJ databases">
        <title>Draft Genome Sequences of the Obligatory Marine Myxobacteria Enhygromyxa salina SWB007.</title>
        <authorList>
            <person name="Poehlein A."/>
            <person name="Moghaddam J.A."/>
            <person name="Harms H."/>
            <person name="Alanjari M."/>
            <person name="Koenig G.M."/>
            <person name="Daniel R."/>
            <person name="Schaeberle T.F."/>
        </authorList>
    </citation>
    <scope>NUCLEOTIDE SEQUENCE [LARGE SCALE GENOMIC DNA]</scope>
    <source>
        <strain evidence="3 4">SWB007</strain>
    </source>
</reference>
<feature type="region of interest" description="Disordered" evidence="1">
    <location>
        <begin position="218"/>
        <end position="241"/>
    </location>
</feature>
<gene>
    <name evidence="3" type="ORF">ENSA7_61380</name>
</gene>
<keyword evidence="2" id="KW-0472">Membrane</keyword>
<protein>
    <recommendedName>
        <fullName evidence="5">PEGA domain-containing protein</fullName>
    </recommendedName>
</protein>
<accession>A0A2S9Y4C6</accession>
<feature type="transmembrane region" description="Helical" evidence="2">
    <location>
        <begin position="251"/>
        <end position="270"/>
    </location>
</feature>
<dbReference type="AlphaFoldDB" id="A0A2S9Y4C6"/>
<organism evidence="3 4">
    <name type="scientific">Enhygromyxa salina</name>
    <dbReference type="NCBI Taxonomy" id="215803"/>
    <lineage>
        <taxon>Bacteria</taxon>
        <taxon>Pseudomonadati</taxon>
        <taxon>Myxococcota</taxon>
        <taxon>Polyangia</taxon>
        <taxon>Nannocystales</taxon>
        <taxon>Nannocystaceae</taxon>
        <taxon>Enhygromyxa</taxon>
    </lineage>
</organism>
<dbReference type="EMBL" id="PVNL01000119">
    <property type="protein sequence ID" value="PRP99921.1"/>
    <property type="molecule type" value="Genomic_DNA"/>
</dbReference>
<feature type="compositionally biased region" description="Basic and acidic residues" evidence="1">
    <location>
        <begin position="224"/>
        <end position="235"/>
    </location>
</feature>
<evidence type="ECO:0000256" key="2">
    <source>
        <dbReference type="SAM" id="Phobius"/>
    </source>
</evidence>
<proteinExistence type="predicted"/>
<evidence type="ECO:0000256" key="1">
    <source>
        <dbReference type="SAM" id="MobiDB-lite"/>
    </source>
</evidence>
<name>A0A2S9Y4C6_9BACT</name>
<comment type="caution">
    <text evidence="3">The sequence shown here is derived from an EMBL/GenBank/DDBJ whole genome shotgun (WGS) entry which is preliminary data.</text>
</comment>
<keyword evidence="2" id="KW-1133">Transmembrane helix</keyword>
<evidence type="ECO:0008006" key="5">
    <source>
        <dbReference type="Google" id="ProtNLM"/>
    </source>
</evidence>
<sequence>MAIISGPAFGILLTLGLILGPTPNDERYPAAVAAVETALLQVNTDPEHGVDSLRAALIELHQFTPQLAEDPETLELRVLAELALARAQLAQGDRYAASATIDATLEALGDAPLSSDRLGPGLGALVAERQRVLEARGVARLRVECRAECRVLIDERNVGDVDTPGSAREIALPLGTHRIWVESLDETAGHTDPLRTTVSLDAAGSVVTVSYPASTDAVRTPAPRLDRAKESERSLDLGPPRRRVAPRWTEVTTLVAGGAALVAGAVLWAIDSRCPRGADPNDLAACPELYDTRTGGIALVSAGFAASLTGGVMLIVDETRAGDRRGTELGLAWTTRF</sequence>
<evidence type="ECO:0000313" key="4">
    <source>
        <dbReference type="Proteomes" id="UP000238823"/>
    </source>
</evidence>
<feature type="transmembrane region" description="Helical" evidence="2">
    <location>
        <begin position="297"/>
        <end position="316"/>
    </location>
</feature>
<evidence type="ECO:0000313" key="3">
    <source>
        <dbReference type="EMBL" id="PRP99921.1"/>
    </source>
</evidence>
<dbReference type="Proteomes" id="UP000238823">
    <property type="component" value="Unassembled WGS sequence"/>
</dbReference>
<keyword evidence="2" id="KW-0812">Transmembrane</keyword>